<name>A0A381DHV8_9BACT</name>
<dbReference type="EMBL" id="UFVD01000001">
    <property type="protein sequence ID" value="SUX10235.1"/>
    <property type="molecule type" value="Genomic_DNA"/>
</dbReference>
<keyword evidence="2" id="KW-0378">Hydrolase</keyword>
<dbReference type="Gene3D" id="2.60.40.10">
    <property type="entry name" value="Immunoglobulins"/>
    <property type="match status" value="4"/>
</dbReference>
<feature type="domain" description="Fibronectin type-III" evidence="1">
    <location>
        <begin position="274"/>
        <end position="360"/>
    </location>
</feature>
<dbReference type="GO" id="GO:0016162">
    <property type="term" value="F:cellulose 1,4-beta-cellobiosidase activity"/>
    <property type="evidence" value="ECO:0007669"/>
    <property type="project" value="UniProtKB-EC"/>
</dbReference>
<dbReference type="InterPro" id="IPR013783">
    <property type="entry name" value="Ig-like_fold"/>
</dbReference>
<protein>
    <submittedName>
        <fullName evidence="2">Fibronectin type III domain-containing protein</fullName>
        <ecNumber evidence="2">3.2.1.91</ecNumber>
    </submittedName>
</protein>
<dbReference type="InterPro" id="IPR003961">
    <property type="entry name" value="FN3_dom"/>
</dbReference>
<feature type="domain" description="Fibronectin type-III" evidence="1">
    <location>
        <begin position="85"/>
        <end position="180"/>
    </location>
</feature>
<dbReference type="STRING" id="32024.GCA_000788295_00541"/>
<feature type="domain" description="Fibronectin type-III" evidence="1">
    <location>
        <begin position="1"/>
        <end position="84"/>
    </location>
</feature>
<dbReference type="AlphaFoldDB" id="A0A381DHV8"/>
<evidence type="ECO:0000313" key="2">
    <source>
        <dbReference type="EMBL" id="SUX10235.1"/>
    </source>
</evidence>
<accession>A0A381DHV8</accession>
<dbReference type="InterPro" id="IPR036116">
    <property type="entry name" value="FN3_sf"/>
</dbReference>
<reference evidence="2 3" key="1">
    <citation type="submission" date="2018-06" db="EMBL/GenBank/DDBJ databases">
        <authorList>
            <consortium name="Pathogen Informatics"/>
            <person name="Doyle S."/>
        </authorList>
    </citation>
    <scope>NUCLEOTIDE SEQUENCE [LARGE SCALE GENOMIC DNA]</scope>
    <source>
        <strain evidence="2 3">NCTC12475</strain>
    </source>
</reference>
<proteinExistence type="predicted"/>
<dbReference type="EC" id="3.2.1.91" evidence="2"/>
<organism evidence="2 3">
    <name type="scientific">Campylobacter sputorum subsp. sputorum</name>
    <dbReference type="NCBI Taxonomy" id="32024"/>
    <lineage>
        <taxon>Bacteria</taxon>
        <taxon>Pseudomonadati</taxon>
        <taxon>Campylobacterota</taxon>
        <taxon>Epsilonproteobacteria</taxon>
        <taxon>Campylobacterales</taxon>
        <taxon>Campylobacteraceae</taxon>
        <taxon>Campylobacter</taxon>
    </lineage>
</organism>
<dbReference type="PROSITE" id="PS50853">
    <property type="entry name" value="FN3"/>
    <property type="match status" value="3"/>
</dbReference>
<dbReference type="SMART" id="SM00060">
    <property type="entry name" value="FN3"/>
    <property type="match status" value="2"/>
</dbReference>
<dbReference type="CDD" id="cd00063">
    <property type="entry name" value="FN3"/>
    <property type="match status" value="1"/>
</dbReference>
<dbReference type="SUPFAM" id="SSF49265">
    <property type="entry name" value="Fibronectin type III"/>
    <property type="match status" value="2"/>
</dbReference>
<keyword evidence="2" id="KW-0326">Glycosidase</keyword>
<evidence type="ECO:0000313" key="3">
    <source>
        <dbReference type="Proteomes" id="UP000254920"/>
    </source>
</evidence>
<evidence type="ECO:0000259" key="1">
    <source>
        <dbReference type="PROSITE" id="PS50853"/>
    </source>
</evidence>
<gene>
    <name evidence="2" type="primary">cbhB</name>
    <name evidence="2" type="ORF">NCTC12475_00420</name>
</gene>
<keyword evidence="3" id="KW-1185">Reference proteome</keyword>
<dbReference type="Proteomes" id="UP000254920">
    <property type="component" value="Unassembled WGS sequence"/>
</dbReference>
<sequence>MTEIAFEWSSLGSNENIEGFYLYRKDSNSNGFNIVANIKDRYATHYVDTQLSPERTYDYMMKSYDASNNASSQSEIVSVRTQNLIESVPFAQTIQGLPNRVKVLWRPHPDLRVDSYIIERSEVGSDSWKQIAEIKGRLNAEYIDKKVDAGRSYKYRISVKTTSGIISRPSEIFNAQTKPKPYPVTGLNATNSEPKKIVLNWDSNTNEDFSHYNVYAKSSKLLPYKLIASTKTNSYTDLVNENGATKTYVVTAVDTTDLESDKQPQGVVGSTLSAPKSPVFTRADYTGGAVMLAWDPKDDKTVSYVLKKSSSDKESIFELSDTTYADSDLTIGETYKYKIIGIDEYGINSQESDEVTILAK</sequence>